<dbReference type="AlphaFoldDB" id="G2HFN1"/>
<keyword evidence="1" id="KW-0812">Transmembrane</keyword>
<name>G2HFN1_PANTR</name>
<evidence type="ECO:0000256" key="1">
    <source>
        <dbReference type="SAM" id="Phobius"/>
    </source>
</evidence>
<organism evidence="2">
    <name type="scientific">Pan troglodytes</name>
    <name type="common">Chimpanzee</name>
    <dbReference type="NCBI Taxonomy" id="9598"/>
    <lineage>
        <taxon>Eukaryota</taxon>
        <taxon>Metazoa</taxon>
        <taxon>Chordata</taxon>
        <taxon>Craniata</taxon>
        <taxon>Vertebrata</taxon>
        <taxon>Euteleostomi</taxon>
        <taxon>Mammalia</taxon>
        <taxon>Eutheria</taxon>
        <taxon>Euarchontoglires</taxon>
        <taxon>Primates</taxon>
        <taxon>Haplorrhini</taxon>
        <taxon>Catarrhini</taxon>
        <taxon>Hominidae</taxon>
        <taxon>Pan</taxon>
    </lineage>
</organism>
<protein>
    <submittedName>
        <fullName evidence="2">Uncharacterized protein</fullName>
    </submittedName>
</protein>
<accession>G2HFN1</accession>
<keyword evidence="1" id="KW-0472">Membrane</keyword>
<feature type="transmembrane region" description="Helical" evidence="1">
    <location>
        <begin position="20"/>
        <end position="37"/>
    </location>
</feature>
<dbReference type="EMBL" id="AK305545">
    <property type="protein sequence ID" value="BAK62539.1"/>
    <property type="molecule type" value="mRNA"/>
</dbReference>
<proteinExistence type="evidence at transcript level"/>
<keyword evidence="1" id="KW-1133">Transmembrane helix</keyword>
<evidence type="ECO:0000313" key="2">
    <source>
        <dbReference type="EMBL" id="BAK62539.1"/>
    </source>
</evidence>
<sequence length="39" mass="4844">MKISIWKQLIIFMLQKKHGILSFLMLQKIFQLFLWHVQN</sequence>
<reference evidence="2" key="1">
    <citation type="journal article" date="2011" name="Funct. Integr. Genomics">
        <title>Major chimpanzee-specific structural changes in sperm development-associated genes.</title>
        <authorList>
            <person name="Kim R.N."/>
            <person name="Kim D.W."/>
            <person name="Choi S.H."/>
            <person name="Chae S.H."/>
            <person name="Nam S.H."/>
            <person name="Kim D.W."/>
            <person name="Kim A."/>
            <person name="Kang A."/>
            <person name="Park K.H."/>
            <person name="Lee Y.S."/>
            <person name="Hirai M."/>
            <person name="Suzuki Y."/>
            <person name="Sugano S."/>
            <person name="Hashimoto K."/>
            <person name="Kim D.S."/>
            <person name="Park H.S."/>
        </authorList>
    </citation>
    <scope>NUCLEOTIDE SEQUENCE</scope>
    <source>
        <tissue evidence="2">Testis</tissue>
    </source>
</reference>